<organism evidence="2 3">
    <name type="scientific">Eumeta variegata</name>
    <name type="common">Bagworm moth</name>
    <name type="synonym">Eumeta japonica</name>
    <dbReference type="NCBI Taxonomy" id="151549"/>
    <lineage>
        <taxon>Eukaryota</taxon>
        <taxon>Metazoa</taxon>
        <taxon>Ecdysozoa</taxon>
        <taxon>Arthropoda</taxon>
        <taxon>Hexapoda</taxon>
        <taxon>Insecta</taxon>
        <taxon>Pterygota</taxon>
        <taxon>Neoptera</taxon>
        <taxon>Endopterygota</taxon>
        <taxon>Lepidoptera</taxon>
        <taxon>Glossata</taxon>
        <taxon>Ditrysia</taxon>
        <taxon>Tineoidea</taxon>
        <taxon>Psychidae</taxon>
        <taxon>Oiketicinae</taxon>
        <taxon>Eumeta</taxon>
    </lineage>
</organism>
<proteinExistence type="predicted"/>
<evidence type="ECO:0000313" key="3">
    <source>
        <dbReference type="Proteomes" id="UP000299102"/>
    </source>
</evidence>
<name>A0A4C1WK54_EUMVA</name>
<evidence type="ECO:0000313" key="2">
    <source>
        <dbReference type="EMBL" id="GBP51631.1"/>
    </source>
</evidence>
<reference evidence="2 3" key="1">
    <citation type="journal article" date="2019" name="Commun. Biol.">
        <title>The bagworm genome reveals a unique fibroin gene that provides high tensile strength.</title>
        <authorList>
            <person name="Kono N."/>
            <person name="Nakamura H."/>
            <person name="Ohtoshi R."/>
            <person name="Tomita M."/>
            <person name="Numata K."/>
            <person name="Arakawa K."/>
        </authorList>
    </citation>
    <scope>NUCLEOTIDE SEQUENCE [LARGE SCALE GENOMIC DNA]</scope>
</reference>
<feature type="region of interest" description="Disordered" evidence="1">
    <location>
        <begin position="95"/>
        <end position="122"/>
    </location>
</feature>
<dbReference type="AlphaFoldDB" id="A0A4C1WK54"/>
<comment type="caution">
    <text evidence="2">The sequence shown here is derived from an EMBL/GenBank/DDBJ whole genome shotgun (WGS) entry which is preliminary data.</text>
</comment>
<dbReference type="EMBL" id="BGZK01000585">
    <property type="protein sequence ID" value="GBP51631.1"/>
    <property type="molecule type" value="Genomic_DNA"/>
</dbReference>
<dbReference type="Proteomes" id="UP000299102">
    <property type="component" value="Unassembled WGS sequence"/>
</dbReference>
<protein>
    <submittedName>
        <fullName evidence="2">Uncharacterized protein</fullName>
    </submittedName>
</protein>
<sequence length="169" mass="19155">MCNLVIRIFTTYRIVGSSYHKGEAAALPWPLLGTPMMITFPSGKRAWSHQCRSLLPPIDTLNPREFISTCRPLGYNKMSDEERKEWERMMRVHPDPARSEVRAPVSFHSPHRTGRSSRLAESPAHLVQGCTAHSQTKLMNADGQLHNDRVGTVTHTHLSAYELSRIEPN</sequence>
<keyword evidence="3" id="KW-1185">Reference proteome</keyword>
<gene>
    <name evidence="2" type="ORF">EVAR_96227_1</name>
</gene>
<evidence type="ECO:0000256" key="1">
    <source>
        <dbReference type="SAM" id="MobiDB-lite"/>
    </source>
</evidence>
<accession>A0A4C1WK54</accession>